<evidence type="ECO:0000313" key="1">
    <source>
        <dbReference type="EMBL" id="CAG7833772.1"/>
    </source>
</evidence>
<keyword evidence="2" id="KW-1185">Reference proteome</keyword>
<sequence>MAIWDDFEPEEIISLDQGRVELLKDSSQVRLDGIQGYSRLIERDINVGKGNGNEEDDGRVVRSRAAPVQIVLMCKLRIILARRKLTHKTPRMITFCIDSYI</sequence>
<organism evidence="1 2">
    <name type="scientific">Allacma fusca</name>
    <dbReference type="NCBI Taxonomy" id="39272"/>
    <lineage>
        <taxon>Eukaryota</taxon>
        <taxon>Metazoa</taxon>
        <taxon>Ecdysozoa</taxon>
        <taxon>Arthropoda</taxon>
        <taxon>Hexapoda</taxon>
        <taxon>Collembola</taxon>
        <taxon>Symphypleona</taxon>
        <taxon>Sminthuridae</taxon>
        <taxon>Allacma</taxon>
    </lineage>
</organism>
<dbReference type="Proteomes" id="UP000708208">
    <property type="component" value="Unassembled WGS sequence"/>
</dbReference>
<accession>A0A8J2PZ41</accession>
<dbReference type="AlphaFoldDB" id="A0A8J2PZ41"/>
<gene>
    <name evidence="1" type="ORF">AFUS01_LOCUS43352</name>
</gene>
<proteinExistence type="predicted"/>
<name>A0A8J2PZ41_9HEXA</name>
<evidence type="ECO:0000313" key="2">
    <source>
        <dbReference type="Proteomes" id="UP000708208"/>
    </source>
</evidence>
<comment type="caution">
    <text evidence="1">The sequence shown here is derived from an EMBL/GenBank/DDBJ whole genome shotgun (WGS) entry which is preliminary data.</text>
</comment>
<protein>
    <submittedName>
        <fullName evidence="1">Uncharacterized protein</fullName>
    </submittedName>
</protein>
<dbReference type="EMBL" id="CAJVCH010570014">
    <property type="protein sequence ID" value="CAG7833772.1"/>
    <property type="molecule type" value="Genomic_DNA"/>
</dbReference>
<reference evidence="1" key="1">
    <citation type="submission" date="2021-06" db="EMBL/GenBank/DDBJ databases">
        <authorList>
            <person name="Hodson N. C."/>
            <person name="Mongue J. A."/>
            <person name="Jaron S. K."/>
        </authorList>
    </citation>
    <scope>NUCLEOTIDE SEQUENCE</scope>
</reference>